<dbReference type="InterPro" id="IPR024087">
    <property type="entry name" value="Creatininase-like_sf"/>
</dbReference>
<dbReference type="PANTHER" id="PTHR35005:SF1">
    <property type="entry name" value="2-AMINO-5-FORMYLAMINO-6-RIBOSYLAMINOPYRIMIDIN-4(3H)-ONE 5'-MONOPHOSPHATE DEFORMYLASE"/>
    <property type="match status" value="1"/>
</dbReference>
<dbReference type="Gene3D" id="3.40.50.10310">
    <property type="entry name" value="Creatininase"/>
    <property type="match status" value="1"/>
</dbReference>
<evidence type="ECO:0000256" key="1">
    <source>
        <dbReference type="ARBA" id="ARBA00001947"/>
    </source>
</evidence>
<protein>
    <submittedName>
        <fullName evidence="6">Creatinine amidohydrolase</fullName>
    </submittedName>
</protein>
<evidence type="ECO:0000256" key="2">
    <source>
        <dbReference type="ARBA" id="ARBA00022723"/>
    </source>
</evidence>
<keyword evidence="4" id="KW-0862">Zinc</keyword>
<dbReference type="PANTHER" id="PTHR35005">
    <property type="entry name" value="3-DEHYDRO-SCYLLO-INOSOSE HYDROLASE"/>
    <property type="match status" value="1"/>
</dbReference>
<proteinExistence type="inferred from homology"/>
<keyword evidence="2" id="KW-0479">Metal-binding</keyword>
<comment type="similarity">
    <text evidence="5">Belongs to the creatininase superfamily.</text>
</comment>
<dbReference type="RefSeq" id="WP_104421250.1">
    <property type="nucleotide sequence ID" value="NZ_PTJC01000007.1"/>
</dbReference>
<name>A0A2S6I0M5_9BACT</name>
<dbReference type="GO" id="GO:0009231">
    <property type="term" value="P:riboflavin biosynthetic process"/>
    <property type="evidence" value="ECO:0007669"/>
    <property type="project" value="TreeGrafter"/>
</dbReference>
<evidence type="ECO:0000256" key="4">
    <source>
        <dbReference type="ARBA" id="ARBA00022833"/>
    </source>
</evidence>
<comment type="caution">
    <text evidence="6">The sequence shown here is derived from an EMBL/GenBank/DDBJ whole genome shotgun (WGS) entry which is preliminary data.</text>
</comment>
<dbReference type="GO" id="GO:0046872">
    <property type="term" value="F:metal ion binding"/>
    <property type="evidence" value="ECO:0007669"/>
    <property type="project" value="UniProtKB-KW"/>
</dbReference>
<organism evidence="6 7">
    <name type="scientific">Neolewinella xylanilytica</name>
    <dbReference type="NCBI Taxonomy" id="1514080"/>
    <lineage>
        <taxon>Bacteria</taxon>
        <taxon>Pseudomonadati</taxon>
        <taxon>Bacteroidota</taxon>
        <taxon>Saprospiria</taxon>
        <taxon>Saprospirales</taxon>
        <taxon>Lewinellaceae</taxon>
        <taxon>Neolewinella</taxon>
    </lineage>
</organism>
<evidence type="ECO:0000313" key="7">
    <source>
        <dbReference type="Proteomes" id="UP000237662"/>
    </source>
</evidence>
<keyword evidence="3 6" id="KW-0378">Hydrolase</keyword>
<comment type="cofactor">
    <cofactor evidence="1">
        <name>Zn(2+)</name>
        <dbReference type="ChEBI" id="CHEBI:29105"/>
    </cofactor>
</comment>
<dbReference type="GO" id="GO:0016811">
    <property type="term" value="F:hydrolase activity, acting on carbon-nitrogen (but not peptide) bonds, in linear amides"/>
    <property type="evidence" value="ECO:0007669"/>
    <property type="project" value="TreeGrafter"/>
</dbReference>
<accession>A0A2S6I0M5</accession>
<dbReference type="Pfam" id="PF02633">
    <property type="entry name" value="Creatininase"/>
    <property type="match status" value="1"/>
</dbReference>
<dbReference type="OrthoDB" id="9801445at2"/>
<dbReference type="EMBL" id="PTJC01000007">
    <property type="protein sequence ID" value="PPK84520.1"/>
    <property type="molecule type" value="Genomic_DNA"/>
</dbReference>
<dbReference type="AlphaFoldDB" id="A0A2S6I0M5"/>
<gene>
    <name evidence="6" type="ORF">CLV84_3680</name>
</gene>
<dbReference type="InterPro" id="IPR003785">
    <property type="entry name" value="Creatininase/forma_Hydrolase"/>
</dbReference>
<dbReference type="Proteomes" id="UP000237662">
    <property type="component" value="Unassembled WGS sequence"/>
</dbReference>
<evidence type="ECO:0000256" key="3">
    <source>
        <dbReference type="ARBA" id="ARBA00022801"/>
    </source>
</evidence>
<dbReference type="SUPFAM" id="SSF102215">
    <property type="entry name" value="Creatininase"/>
    <property type="match status" value="1"/>
</dbReference>
<evidence type="ECO:0000313" key="6">
    <source>
        <dbReference type="EMBL" id="PPK84520.1"/>
    </source>
</evidence>
<evidence type="ECO:0000256" key="5">
    <source>
        <dbReference type="ARBA" id="ARBA00024029"/>
    </source>
</evidence>
<sequence length="261" mass="29545">MPRPYILAETNWKHLQDATVDLAILPWGATEAHNFHLPYATDNIEAEGLAYEAARQAWDRGAKVMVLPTIPFGVNSGQTDVFLDMNLNGSTQMAILRDLIEVLDRQGVKKLLVFNSHGGNSFKPLLKELGLEFPEMFLCTSNWFQSMDKTKYFEEAGDHADEMETSLVMYLRPEWVLPLAEAGPGREHPHRIRAFREGWVSHERRWSQITDDTGVGNPMKASAEKGERFFRDVTAKFADLFVELAVLDIDNMYEKPASDGA</sequence>
<reference evidence="6 7" key="1">
    <citation type="submission" date="2018-02" db="EMBL/GenBank/DDBJ databases">
        <title>Genomic Encyclopedia of Archaeal and Bacterial Type Strains, Phase II (KMG-II): from individual species to whole genera.</title>
        <authorList>
            <person name="Goeker M."/>
        </authorList>
    </citation>
    <scope>NUCLEOTIDE SEQUENCE [LARGE SCALE GENOMIC DNA]</scope>
    <source>
        <strain evidence="6 7">DSM 29526</strain>
    </source>
</reference>
<keyword evidence="7" id="KW-1185">Reference proteome</keyword>